<accession>A0A410WPM8</accession>
<evidence type="ECO:0000256" key="14">
    <source>
        <dbReference type="SAM" id="Phobius"/>
    </source>
</evidence>
<keyword evidence="10" id="KW-0067">ATP-binding</keyword>
<feature type="domain" description="HAMP" evidence="16">
    <location>
        <begin position="189"/>
        <end position="241"/>
    </location>
</feature>
<evidence type="ECO:0000256" key="11">
    <source>
        <dbReference type="ARBA" id="ARBA00022989"/>
    </source>
</evidence>
<keyword evidence="8" id="KW-0547">Nucleotide-binding</keyword>
<sequence length="453" mass="51651">MKWRHSLLVKYLCIVVFAMLIWPIVLPMAAVLYYLPHSFKTQEENRKTNPYARGNDIEKSWHGEAKKLQGAGDEGIDKRIRELKEKYPKADLFWVDGSGKTRLTLPERSDLPAVWEAADTIAFMKKSYNGDPFTTVAFVGEDASQGFMVMQIPRVLMKEERPLYSDRYVIGIMLLAFGLFLFMSWLFFYRIRKRLVHLEEAMGLPDGREIPHPIAVSKKDEIGQLELAFNRMIEELTTSRQRERKEEGLRKQLIANLSHDLRTPLTIIRSHAYSLQKEPISASGKSSLALIETKSDDLNRLIDNLLSYTLLSAGKYPLQRTEIDVARLARASAAAWYPVFEEEGMVMDVGVTEHPVYWKADPQWMNRILDNLFQNVLRHAKSGGYIGLRTEEREGGTALMIEDKGPGMKAPSAEKGAGIGLTIVALMVKEMHLDWDVVSSREGTAIYLFPRVR</sequence>
<evidence type="ECO:0000256" key="6">
    <source>
        <dbReference type="ARBA" id="ARBA00022679"/>
    </source>
</evidence>
<keyword evidence="9 18" id="KW-0418">Kinase</keyword>
<comment type="catalytic activity">
    <reaction evidence="1">
        <text>ATP + protein L-histidine = ADP + protein N-phospho-L-histidine.</text>
        <dbReference type="EC" id="2.7.13.3"/>
    </reaction>
</comment>
<name>A0A410WPM8_9BACL</name>
<dbReference type="SUPFAM" id="SSF55874">
    <property type="entry name" value="ATPase domain of HSP90 chaperone/DNA topoisomerase II/histidine kinase"/>
    <property type="match status" value="1"/>
</dbReference>
<evidence type="ECO:0000256" key="4">
    <source>
        <dbReference type="ARBA" id="ARBA00022475"/>
    </source>
</evidence>
<gene>
    <name evidence="17" type="ORF">M5X16_23650</name>
    <name evidence="18" type="ORF">PC41400_00685</name>
</gene>
<protein>
    <recommendedName>
        <fullName evidence="3">histidine kinase</fullName>
        <ecNumber evidence="3">2.7.13.3</ecNumber>
    </recommendedName>
</protein>
<dbReference type="Pfam" id="PF00512">
    <property type="entry name" value="HisKA"/>
    <property type="match status" value="1"/>
</dbReference>
<evidence type="ECO:0000259" key="16">
    <source>
        <dbReference type="PROSITE" id="PS50885"/>
    </source>
</evidence>
<evidence type="ECO:0000256" key="1">
    <source>
        <dbReference type="ARBA" id="ARBA00000085"/>
    </source>
</evidence>
<dbReference type="InterPro" id="IPR003594">
    <property type="entry name" value="HATPase_dom"/>
</dbReference>
<dbReference type="Proteomes" id="UP000288943">
    <property type="component" value="Chromosome"/>
</dbReference>
<dbReference type="GO" id="GO:0000155">
    <property type="term" value="F:phosphorelay sensor kinase activity"/>
    <property type="evidence" value="ECO:0007669"/>
    <property type="project" value="InterPro"/>
</dbReference>
<feature type="transmembrane region" description="Helical" evidence="14">
    <location>
        <begin position="168"/>
        <end position="188"/>
    </location>
</feature>
<dbReference type="PROSITE" id="PS50109">
    <property type="entry name" value="HIS_KIN"/>
    <property type="match status" value="1"/>
</dbReference>
<organism evidence="18 19">
    <name type="scientific">Paenibacillus chitinolyticus</name>
    <dbReference type="NCBI Taxonomy" id="79263"/>
    <lineage>
        <taxon>Bacteria</taxon>
        <taxon>Bacillati</taxon>
        <taxon>Bacillota</taxon>
        <taxon>Bacilli</taxon>
        <taxon>Bacillales</taxon>
        <taxon>Paenibacillaceae</taxon>
        <taxon>Paenibacillus</taxon>
    </lineage>
</organism>
<evidence type="ECO:0000256" key="2">
    <source>
        <dbReference type="ARBA" id="ARBA00004651"/>
    </source>
</evidence>
<evidence type="ECO:0000313" key="19">
    <source>
        <dbReference type="Proteomes" id="UP000288943"/>
    </source>
</evidence>
<dbReference type="CDD" id="cd06225">
    <property type="entry name" value="HAMP"/>
    <property type="match status" value="1"/>
</dbReference>
<keyword evidence="12" id="KW-0902">Two-component regulatory system</keyword>
<dbReference type="Gene3D" id="1.10.287.130">
    <property type="match status" value="1"/>
</dbReference>
<dbReference type="Pfam" id="PF00672">
    <property type="entry name" value="HAMP"/>
    <property type="match status" value="1"/>
</dbReference>
<dbReference type="RefSeq" id="WP_042231372.1">
    <property type="nucleotide sequence ID" value="NZ_CP026520.1"/>
</dbReference>
<dbReference type="Gene3D" id="6.10.340.10">
    <property type="match status" value="1"/>
</dbReference>
<evidence type="ECO:0000256" key="13">
    <source>
        <dbReference type="ARBA" id="ARBA00023136"/>
    </source>
</evidence>
<comment type="subcellular location">
    <subcellularLocation>
        <location evidence="2">Cell membrane</location>
        <topology evidence="2">Multi-pass membrane protein</topology>
    </subcellularLocation>
</comment>
<dbReference type="PANTHER" id="PTHR45528">
    <property type="entry name" value="SENSOR HISTIDINE KINASE CPXA"/>
    <property type="match status" value="1"/>
</dbReference>
<proteinExistence type="predicted"/>
<evidence type="ECO:0000259" key="15">
    <source>
        <dbReference type="PROSITE" id="PS50109"/>
    </source>
</evidence>
<dbReference type="Proteomes" id="UP001527202">
    <property type="component" value="Unassembled WGS sequence"/>
</dbReference>
<dbReference type="InterPro" id="IPR050398">
    <property type="entry name" value="HssS/ArlS-like"/>
</dbReference>
<dbReference type="InterPro" id="IPR036097">
    <property type="entry name" value="HisK_dim/P_sf"/>
</dbReference>
<dbReference type="InterPro" id="IPR003661">
    <property type="entry name" value="HisK_dim/P_dom"/>
</dbReference>
<reference evidence="17 20" key="2">
    <citation type="submission" date="2022-05" db="EMBL/GenBank/DDBJ databases">
        <title>Genome Sequencing of Bee-Associated Microbes.</title>
        <authorList>
            <person name="Dunlap C."/>
        </authorList>
    </citation>
    <scope>NUCLEOTIDE SEQUENCE [LARGE SCALE GENOMIC DNA]</scope>
    <source>
        <strain evidence="17 20">NRRL B-23120</strain>
    </source>
</reference>
<dbReference type="SUPFAM" id="SSF47384">
    <property type="entry name" value="Homodimeric domain of signal transducing histidine kinase"/>
    <property type="match status" value="1"/>
</dbReference>
<reference evidence="18 19" key="1">
    <citation type="submission" date="2018-01" db="EMBL/GenBank/DDBJ databases">
        <title>The whole genome sequencing and assembly of Paenibacillus chitinolyticus KCCM 41400 strain.</title>
        <authorList>
            <person name="Kim J.-Y."/>
            <person name="Park M.-K."/>
            <person name="Lee Y.-J."/>
            <person name="Yi H."/>
            <person name="Bahn Y.-S."/>
            <person name="Kim J.F."/>
            <person name="Lee D.-W."/>
        </authorList>
    </citation>
    <scope>NUCLEOTIDE SEQUENCE [LARGE SCALE GENOMIC DNA]</scope>
    <source>
        <strain evidence="18 19">KCCM 41400</strain>
    </source>
</reference>
<dbReference type="GO" id="GO:0005524">
    <property type="term" value="F:ATP binding"/>
    <property type="evidence" value="ECO:0007669"/>
    <property type="project" value="UniProtKB-KW"/>
</dbReference>
<dbReference type="EMBL" id="CP026520">
    <property type="protein sequence ID" value="QAV16294.1"/>
    <property type="molecule type" value="Genomic_DNA"/>
</dbReference>
<keyword evidence="20" id="KW-1185">Reference proteome</keyword>
<evidence type="ECO:0000256" key="5">
    <source>
        <dbReference type="ARBA" id="ARBA00022553"/>
    </source>
</evidence>
<evidence type="ECO:0000256" key="8">
    <source>
        <dbReference type="ARBA" id="ARBA00022741"/>
    </source>
</evidence>
<feature type="domain" description="Histidine kinase" evidence="15">
    <location>
        <begin position="256"/>
        <end position="453"/>
    </location>
</feature>
<evidence type="ECO:0000256" key="12">
    <source>
        <dbReference type="ARBA" id="ARBA00023012"/>
    </source>
</evidence>
<dbReference type="SMART" id="SM00304">
    <property type="entry name" value="HAMP"/>
    <property type="match status" value="1"/>
</dbReference>
<dbReference type="GO" id="GO:0005886">
    <property type="term" value="C:plasma membrane"/>
    <property type="evidence" value="ECO:0007669"/>
    <property type="project" value="UniProtKB-SubCell"/>
</dbReference>
<keyword evidence="5" id="KW-0597">Phosphoprotein</keyword>
<keyword evidence="7 14" id="KW-0812">Transmembrane</keyword>
<dbReference type="InterPro" id="IPR003660">
    <property type="entry name" value="HAMP_dom"/>
</dbReference>
<dbReference type="Pfam" id="PF02518">
    <property type="entry name" value="HATPase_c"/>
    <property type="match status" value="1"/>
</dbReference>
<dbReference type="KEGG" id="pchi:PC41400_00685"/>
<keyword evidence="11 14" id="KW-1133">Transmembrane helix</keyword>
<dbReference type="GeneID" id="95373330"/>
<dbReference type="InterPro" id="IPR036890">
    <property type="entry name" value="HATPase_C_sf"/>
</dbReference>
<evidence type="ECO:0000313" key="20">
    <source>
        <dbReference type="Proteomes" id="UP001527202"/>
    </source>
</evidence>
<dbReference type="PROSITE" id="PS50885">
    <property type="entry name" value="HAMP"/>
    <property type="match status" value="1"/>
</dbReference>
<dbReference type="SMART" id="SM00388">
    <property type="entry name" value="HisKA"/>
    <property type="match status" value="1"/>
</dbReference>
<dbReference type="Gene3D" id="3.30.565.10">
    <property type="entry name" value="Histidine kinase-like ATPase, C-terminal domain"/>
    <property type="match status" value="1"/>
</dbReference>
<dbReference type="AlphaFoldDB" id="A0A410WPM8"/>
<dbReference type="EMBL" id="JAMDMJ010000034">
    <property type="protein sequence ID" value="MCY9598755.1"/>
    <property type="molecule type" value="Genomic_DNA"/>
</dbReference>
<dbReference type="CDD" id="cd00082">
    <property type="entry name" value="HisKA"/>
    <property type="match status" value="1"/>
</dbReference>
<dbReference type="PANTHER" id="PTHR45528:SF1">
    <property type="entry name" value="SENSOR HISTIDINE KINASE CPXA"/>
    <property type="match status" value="1"/>
</dbReference>
<keyword evidence="13 14" id="KW-0472">Membrane</keyword>
<evidence type="ECO:0000256" key="10">
    <source>
        <dbReference type="ARBA" id="ARBA00022840"/>
    </source>
</evidence>
<dbReference type="InterPro" id="IPR005467">
    <property type="entry name" value="His_kinase_dom"/>
</dbReference>
<evidence type="ECO:0000313" key="18">
    <source>
        <dbReference type="EMBL" id="QAV16294.1"/>
    </source>
</evidence>
<dbReference type="EC" id="2.7.13.3" evidence="3"/>
<evidence type="ECO:0000256" key="3">
    <source>
        <dbReference type="ARBA" id="ARBA00012438"/>
    </source>
</evidence>
<keyword evidence="4" id="KW-1003">Cell membrane</keyword>
<evidence type="ECO:0000256" key="7">
    <source>
        <dbReference type="ARBA" id="ARBA00022692"/>
    </source>
</evidence>
<feature type="transmembrane region" description="Helical" evidence="14">
    <location>
        <begin position="12"/>
        <end position="35"/>
    </location>
</feature>
<evidence type="ECO:0000313" key="17">
    <source>
        <dbReference type="EMBL" id="MCY9598755.1"/>
    </source>
</evidence>
<dbReference type="SMART" id="SM00387">
    <property type="entry name" value="HATPase_c"/>
    <property type="match status" value="1"/>
</dbReference>
<keyword evidence="6" id="KW-0808">Transferase</keyword>
<evidence type="ECO:0000256" key="9">
    <source>
        <dbReference type="ARBA" id="ARBA00022777"/>
    </source>
</evidence>
<dbReference type="OrthoDB" id="14660at2"/>